<dbReference type="OrthoDB" id="5782207at2759"/>
<evidence type="ECO:0000313" key="2">
    <source>
        <dbReference type="EMBL" id="CAD2127633.1"/>
    </source>
</evidence>
<feature type="transmembrane region" description="Helical" evidence="1">
    <location>
        <begin position="137"/>
        <end position="162"/>
    </location>
</feature>
<dbReference type="EMBL" id="CAJEWN010000006">
    <property type="protein sequence ID" value="CAD2127633.1"/>
    <property type="molecule type" value="Genomic_DNA"/>
</dbReference>
<organism evidence="2 3">
    <name type="scientific">Meloidogyne enterolobii</name>
    <name type="common">Root-knot nematode worm</name>
    <name type="synonym">Meloidogyne mayaguensis</name>
    <dbReference type="NCBI Taxonomy" id="390850"/>
    <lineage>
        <taxon>Eukaryota</taxon>
        <taxon>Metazoa</taxon>
        <taxon>Ecdysozoa</taxon>
        <taxon>Nematoda</taxon>
        <taxon>Chromadorea</taxon>
        <taxon>Rhabditida</taxon>
        <taxon>Tylenchina</taxon>
        <taxon>Tylenchomorpha</taxon>
        <taxon>Tylenchoidea</taxon>
        <taxon>Meloidogynidae</taxon>
        <taxon>Meloidogyninae</taxon>
        <taxon>Meloidogyne</taxon>
    </lineage>
</organism>
<dbReference type="AlphaFoldDB" id="A0A6V7TNX2"/>
<feature type="transmembrane region" description="Helical" evidence="1">
    <location>
        <begin position="111"/>
        <end position="130"/>
    </location>
</feature>
<protein>
    <submittedName>
        <fullName evidence="2">Uncharacterized protein</fullName>
    </submittedName>
</protein>
<proteinExistence type="predicted"/>
<sequence>MMDQPPPNSLSKSWSCAVDSNNISNKNNFHHRPSALSAVSSRLPSFDGFQLSPIEDFNFDPNDRQYLFCCGKGHSTVGVKVIAGVLSELWLITQQILTFHSHPNNSLFDSLFQLLFGAVLATSMVLAIWLENCTLLLPYLLMQSVGLCAFLTIFLALIYIVVLDRDLETIEFLLDKYSPISLDEGMSDGYKICLGLFLCMACFSLLMLQFWFLSIVIACWRYFRDKQTSFIQNTNRVNTCIILHPINQIEDEKVVVDIFE</sequence>
<reference evidence="2 3" key="1">
    <citation type="submission" date="2020-08" db="EMBL/GenBank/DDBJ databases">
        <authorList>
            <person name="Koutsovoulos G."/>
            <person name="Danchin GJ E."/>
        </authorList>
    </citation>
    <scope>NUCLEOTIDE SEQUENCE [LARGE SCALE GENOMIC DNA]</scope>
</reference>
<feature type="transmembrane region" description="Helical" evidence="1">
    <location>
        <begin position="194"/>
        <end position="220"/>
    </location>
</feature>
<dbReference type="Proteomes" id="UP000580250">
    <property type="component" value="Unassembled WGS sequence"/>
</dbReference>
<evidence type="ECO:0000256" key="1">
    <source>
        <dbReference type="SAM" id="Phobius"/>
    </source>
</evidence>
<name>A0A6V7TNX2_MELEN</name>
<keyword evidence="1" id="KW-1133">Transmembrane helix</keyword>
<evidence type="ECO:0000313" key="3">
    <source>
        <dbReference type="Proteomes" id="UP000580250"/>
    </source>
</evidence>
<accession>A0A6V7TNX2</accession>
<keyword evidence="1" id="KW-0812">Transmembrane</keyword>
<comment type="caution">
    <text evidence="2">The sequence shown here is derived from an EMBL/GenBank/DDBJ whole genome shotgun (WGS) entry which is preliminary data.</text>
</comment>
<dbReference type="PANTHER" id="PTHR34851">
    <property type="entry name" value="PROTEIN CBG05235-RELATED"/>
    <property type="match status" value="1"/>
</dbReference>
<gene>
    <name evidence="2" type="ORF">MENT_LOCUS1975</name>
</gene>
<keyword evidence="1" id="KW-0472">Membrane</keyword>